<protein>
    <submittedName>
        <fullName evidence="2">Phage integrase</fullName>
    </submittedName>
</protein>
<organism evidence="2 3">
    <name type="scientific">Salmonella enterica I</name>
    <dbReference type="NCBI Taxonomy" id="59201"/>
    <lineage>
        <taxon>Bacteria</taxon>
        <taxon>Pseudomonadati</taxon>
        <taxon>Pseudomonadota</taxon>
        <taxon>Gammaproteobacteria</taxon>
        <taxon>Enterobacterales</taxon>
        <taxon>Enterobacteriaceae</taxon>
        <taxon>Salmonella</taxon>
    </lineage>
</organism>
<dbReference type="EMBL" id="UGXT01000002">
    <property type="protein sequence ID" value="SUH36666.1"/>
    <property type="molecule type" value="Genomic_DNA"/>
</dbReference>
<name>A0A379WTE4_SALET</name>
<sequence>MGFTLLYRLLMSDNAVTRPKRLLAQGIDPNAKKQADEKILQEKRDKTRSSRVVAKS</sequence>
<proteinExistence type="predicted"/>
<evidence type="ECO:0000313" key="3">
    <source>
        <dbReference type="Proteomes" id="UP000254712"/>
    </source>
</evidence>
<evidence type="ECO:0000256" key="1">
    <source>
        <dbReference type="SAM" id="MobiDB-lite"/>
    </source>
</evidence>
<accession>A0A379WTE4</accession>
<evidence type="ECO:0000313" key="2">
    <source>
        <dbReference type="EMBL" id="SUH36666.1"/>
    </source>
</evidence>
<dbReference type="AlphaFoldDB" id="A0A379WTE4"/>
<feature type="compositionally biased region" description="Basic and acidic residues" evidence="1">
    <location>
        <begin position="30"/>
        <end position="48"/>
    </location>
</feature>
<feature type="region of interest" description="Disordered" evidence="1">
    <location>
        <begin position="27"/>
        <end position="56"/>
    </location>
</feature>
<dbReference type="Proteomes" id="UP000254712">
    <property type="component" value="Unassembled WGS sequence"/>
</dbReference>
<reference evidence="2 3" key="1">
    <citation type="submission" date="2018-06" db="EMBL/GenBank/DDBJ databases">
        <authorList>
            <consortium name="Pathogen Informatics"/>
            <person name="Doyle S."/>
        </authorList>
    </citation>
    <scope>NUCLEOTIDE SEQUENCE [LARGE SCALE GENOMIC DNA]</scope>
    <source>
        <strain evidence="2 3">NCTC8261</strain>
    </source>
</reference>
<gene>
    <name evidence="2" type="ORF">NCTC8261_02932</name>
</gene>